<organism evidence="2 3">
    <name type="scientific">Phialocephala subalpina</name>
    <dbReference type="NCBI Taxonomy" id="576137"/>
    <lineage>
        <taxon>Eukaryota</taxon>
        <taxon>Fungi</taxon>
        <taxon>Dikarya</taxon>
        <taxon>Ascomycota</taxon>
        <taxon>Pezizomycotina</taxon>
        <taxon>Leotiomycetes</taxon>
        <taxon>Helotiales</taxon>
        <taxon>Mollisiaceae</taxon>
        <taxon>Phialocephala</taxon>
        <taxon>Phialocephala fortinii species complex</taxon>
    </lineage>
</organism>
<name>A0A1L7XA89_9HELO</name>
<dbReference type="EMBL" id="FJOG01000019">
    <property type="protein sequence ID" value="CZR61941.1"/>
    <property type="molecule type" value="Genomic_DNA"/>
</dbReference>
<reference evidence="2 3" key="1">
    <citation type="submission" date="2016-03" db="EMBL/GenBank/DDBJ databases">
        <authorList>
            <person name="Ploux O."/>
        </authorList>
    </citation>
    <scope>NUCLEOTIDE SEQUENCE [LARGE SCALE GENOMIC DNA]</scope>
    <source>
        <strain evidence="2 3">UAMH 11012</strain>
    </source>
</reference>
<gene>
    <name evidence="2" type="ORF">PAC_11838</name>
</gene>
<dbReference type="OrthoDB" id="10427703at2759"/>
<feature type="compositionally biased region" description="Polar residues" evidence="1">
    <location>
        <begin position="539"/>
        <end position="551"/>
    </location>
</feature>
<keyword evidence="3" id="KW-1185">Reference proteome</keyword>
<sequence>MSYPNSSWSGASSVSTSLTTIEEVSASPYFSQPSPLPAGIAVDAELEAEFHLRRRIYADIMVCPGDDITTFANRYDADSSIANANYIRPILIEIERRFGSDVFGVNWEFHDHLKKFTTRCEKLRERIKSFYPNGLRVGPDGKPVEYPDNHLVGAGEKVVTSTLDIIKLTPKNSHELDRIHDECLSSLQESFDELLKDEMQARYLFIAEKLFKRPGVLFFFHRGLCRYQFTAETESEQLILTRHDLARAFVREVCRTAPVSVSPTVPSTIENLFSDNLSHGRPPFQGWDVMIKDVVQEQEDVLNWLPRIMAGRFGVEVISNPKSIFQGRYQTCKKALSDHVNTLDRALSLTTDVKWLIDELRDSVKDLLEFMLYHNGALLIDCVERRLDAFLRSHDSDSSIDGRPVDLCWNKSHLTGGLYQPTSLGISQWEKHLKHVQARGQRSLVRDKPPPAILTYALDFYNTGISSKKSRKESLYGTTTQSAWNGSPHQCAGPGCGPCKVLPMDAELQSDYSLDDDTELDIINAYNEQSDSQSDRTEQSGSTKQLGSTAQPEFVAPVSTRGFDSLMSEMSSSPYLRPPKTRWENSNQYNENISVEEDAWGPAREVKRSYSAANWAVVNRGRFEDMCKRHGVPPEK</sequence>
<dbReference type="AlphaFoldDB" id="A0A1L7XA89"/>
<evidence type="ECO:0000256" key="1">
    <source>
        <dbReference type="SAM" id="MobiDB-lite"/>
    </source>
</evidence>
<evidence type="ECO:0000313" key="3">
    <source>
        <dbReference type="Proteomes" id="UP000184330"/>
    </source>
</evidence>
<dbReference type="Proteomes" id="UP000184330">
    <property type="component" value="Unassembled WGS sequence"/>
</dbReference>
<proteinExistence type="predicted"/>
<feature type="region of interest" description="Disordered" evidence="1">
    <location>
        <begin position="527"/>
        <end position="557"/>
    </location>
</feature>
<accession>A0A1L7XA89</accession>
<protein>
    <submittedName>
        <fullName evidence="2">Uncharacterized protein</fullName>
    </submittedName>
</protein>
<evidence type="ECO:0000313" key="2">
    <source>
        <dbReference type="EMBL" id="CZR61941.1"/>
    </source>
</evidence>